<dbReference type="STRING" id="1833852.B0537_02770"/>
<dbReference type="AlphaFoldDB" id="A0A1S6ITJ9"/>
<sequence>MKLTPLQPWIAQKIGVSSSSLTREAIEQYQLAKLRQTLRLATERSTFYRRRLGQVSLKDLASFQELPFTTAADICQNPLSFLCVSQDEISRVVTLQSSGTTGAPKRIYFTKEEQELTIDFFHIGMSNLVGPGDTVMILLPGQLPGSVGDLLAQGLARLGVRPVPHGLVTEPGKTLEIIREQRVNALVGIPTQVLALARHRSEDGQRAALRLKSVLLSTDYVPQAITRELEQSWGCRVFGHYGMTEMGLGGGVECEALGGYHLREADLYFEIINPITGAPVPEGEEGEVVFTTLTRRGMPLIRYRTGDWARFIPEPCPCGSMLKRMARVRGRVAGACQLAGGSITMQELDEALFATAGLLNFTATLSRPEQLDRLTIGLKMAAGFSEDGIQVIQAALATIPAIARALEQGDLEICLELLPEDWPVTAAKRLIKDLRNGGNNHEKTLPSHAAIP</sequence>
<evidence type="ECO:0000313" key="3">
    <source>
        <dbReference type="Proteomes" id="UP000189464"/>
    </source>
</evidence>
<dbReference type="Pfam" id="PF00501">
    <property type="entry name" value="AMP-binding"/>
    <property type="match status" value="1"/>
</dbReference>
<dbReference type="EMBL" id="CP019698">
    <property type="protein sequence ID" value="AQS58109.1"/>
    <property type="molecule type" value="Genomic_DNA"/>
</dbReference>
<dbReference type="KEGG" id="dfg:B0537_02770"/>
<organism evidence="2 3">
    <name type="scientific">Desulforamulus ferrireducens</name>
    <dbReference type="NCBI Taxonomy" id="1833852"/>
    <lineage>
        <taxon>Bacteria</taxon>
        <taxon>Bacillati</taxon>
        <taxon>Bacillota</taxon>
        <taxon>Clostridia</taxon>
        <taxon>Eubacteriales</taxon>
        <taxon>Peptococcaceae</taxon>
        <taxon>Desulforamulus</taxon>
    </lineage>
</organism>
<accession>A0A1S6ITJ9</accession>
<gene>
    <name evidence="2" type="ORF">B0537_02770</name>
</gene>
<dbReference type="NCBIfam" id="NF045666">
    <property type="entry name" value="DVU1553_fam_AMP"/>
    <property type="match status" value="1"/>
</dbReference>
<dbReference type="Proteomes" id="UP000189464">
    <property type="component" value="Chromosome"/>
</dbReference>
<dbReference type="SUPFAM" id="SSF56801">
    <property type="entry name" value="Acetyl-CoA synthetase-like"/>
    <property type="match status" value="1"/>
</dbReference>
<keyword evidence="3" id="KW-1185">Reference proteome</keyword>
<dbReference type="RefSeq" id="WP_077713071.1">
    <property type="nucleotide sequence ID" value="NZ_CP019698.1"/>
</dbReference>
<name>A0A1S6ITJ9_9FIRM</name>
<reference evidence="2 3" key="1">
    <citation type="journal article" date="2016" name="Int. J. Syst. Evol. Microbiol.">
        <title>Desulfotomaculum ferrireducens sp. nov., a moderately thermophilic sulfate-reducing and dissimilatory Fe(III)-reducing bacterium isolated from compost.</title>
        <authorList>
            <person name="Yang G."/>
            <person name="Guo J."/>
            <person name="Zhuang L."/>
            <person name="Yuan Y."/>
            <person name="Zhou S."/>
        </authorList>
    </citation>
    <scope>NUCLEOTIDE SEQUENCE [LARGE SCALE GENOMIC DNA]</scope>
    <source>
        <strain evidence="2 3">GSS09</strain>
    </source>
</reference>
<dbReference type="PANTHER" id="PTHR43845:SF1">
    <property type="entry name" value="BLR5969 PROTEIN"/>
    <property type="match status" value="1"/>
</dbReference>
<dbReference type="PANTHER" id="PTHR43845">
    <property type="entry name" value="BLR5969 PROTEIN"/>
    <property type="match status" value="1"/>
</dbReference>
<proteinExistence type="predicted"/>
<feature type="domain" description="AMP-dependent synthetase/ligase" evidence="1">
    <location>
        <begin position="97"/>
        <end position="290"/>
    </location>
</feature>
<dbReference type="InterPro" id="IPR042099">
    <property type="entry name" value="ANL_N_sf"/>
</dbReference>
<protein>
    <submittedName>
        <fullName evidence="2">AMP-dependent synthetase</fullName>
    </submittedName>
</protein>
<dbReference type="OrthoDB" id="580775at2"/>
<dbReference type="InterPro" id="IPR000873">
    <property type="entry name" value="AMP-dep_synth/lig_dom"/>
</dbReference>
<dbReference type="Gene3D" id="3.40.50.12780">
    <property type="entry name" value="N-terminal domain of ligase-like"/>
    <property type="match status" value="1"/>
</dbReference>
<evidence type="ECO:0000313" key="2">
    <source>
        <dbReference type="EMBL" id="AQS58109.1"/>
    </source>
</evidence>
<evidence type="ECO:0000259" key="1">
    <source>
        <dbReference type="Pfam" id="PF00501"/>
    </source>
</evidence>